<dbReference type="InterPro" id="IPR058252">
    <property type="entry name" value="zf_Tbcl_4"/>
</dbReference>
<evidence type="ECO:0008006" key="5">
    <source>
        <dbReference type="Google" id="ProtNLM"/>
    </source>
</evidence>
<organism evidence="3 4">
    <name type="scientific">Ajellomyces dermatitidis (strain ER-3 / ATCC MYA-2586)</name>
    <name type="common">Blastomyces dermatitidis</name>
    <dbReference type="NCBI Taxonomy" id="559297"/>
    <lineage>
        <taxon>Eukaryota</taxon>
        <taxon>Fungi</taxon>
        <taxon>Dikarya</taxon>
        <taxon>Ascomycota</taxon>
        <taxon>Pezizomycotina</taxon>
        <taxon>Eurotiomycetes</taxon>
        <taxon>Eurotiomycetidae</taxon>
        <taxon>Onygenales</taxon>
        <taxon>Ajellomycetaceae</taxon>
        <taxon>Blastomyces</taxon>
    </lineage>
</organism>
<dbReference type="Proteomes" id="UP000002039">
    <property type="component" value="Unassembled WGS sequence"/>
</dbReference>
<keyword evidence="4" id="KW-1185">Reference proteome</keyword>
<feature type="domain" description="Probable treble clef zinc finger" evidence="1">
    <location>
        <begin position="15"/>
        <end position="52"/>
    </location>
</feature>
<evidence type="ECO:0000313" key="4">
    <source>
        <dbReference type="Proteomes" id="UP000002039"/>
    </source>
</evidence>
<dbReference type="EMBL" id="EQ999974">
    <property type="protein sequence ID" value="EEQ87231.1"/>
    <property type="molecule type" value="Genomic_DNA"/>
</dbReference>
<dbReference type="Pfam" id="PF26648">
    <property type="entry name" value="zf_Tbcl_4"/>
    <property type="match status" value="1"/>
</dbReference>
<feature type="domain" description="Probable treble clef zinc finger fungi" evidence="2">
    <location>
        <begin position="56"/>
        <end position="84"/>
    </location>
</feature>
<dbReference type="Pfam" id="PF26647">
    <property type="entry name" value="zf_Tbcl_3"/>
    <property type="match status" value="1"/>
</dbReference>
<evidence type="ECO:0000313" key="3">
    <source>
        <dbReference type="EMBL" id="EEQ87231.1"/>
    </source>
</evidence>
<dbReference type="GeneID" id="69024802"/>
<evidence type="ECO:0000259" key="2">
    <source>
        <dbReference type="Pfam" id="PF26648"/>
    </source>
</evidence>
<reference evidence="4" key="1">
    <citation type="journal article" date="2015" name="PLoS Genet.">
        <title>The dynamic genome and transcriptome of the human fungal pathogen Blastomyces and close relative Emmonsia.</title>
        <authorList>
            <person name="Munoz J.F."/>
            <person name="Gauthier G.M."/>
            <person name="Desjardins C.A."/>
            <person name="Gallo J.E."/>
            <person name="Holder J."/>
            <person name="Sullivan T.D."/>
            <person name="Marty A.J."/>
            <person name="Carmen J.C."/>
            <person name="Chen Z."/>
            <person name="Ding L."/>
            <person name="Gujja S."/>
            <person name="Magrini V."/>
            <person name="Misas E."/>
            <person name="Mitreva M."/>
            <person name="Priest M."/>
            <person name="Saif S."/>
            <person name="Whiston E.A."/>
            <person name="Young S."/>
            <person name="Zeng Q."/>
            <person name="Goldman W.E."/>
            <person name="Mardis E.R."/>
            <person name="Taylor J.W."/>
            <person name="McEwen J.G."/>
            <person name="Clay O.K."/>
            <person name="Klein B.S."/>
            <person name="Cuomo C.A."/>
        </authorList>
    </citation>
    <scope>NUCLEOTIDE SEQUENCE [LARGE SCALE GENOMIC DNA]</scope>
    <source>
        <strain evidence="4">ER-3 / ATCC MYA-2586</strain>
    </source>
</reference>
<protein>
    <recommendedName>
        <fullName evidence="5">F-box domain-containing protein</fullName>
    </recommendedName>
</protein>
<sequence>MPRGKRHSKPARKKIRPQCSALTRSYDACKNRATSSRARQGLPVCWSHRKLGLSVAFCQAPLGGSRKCLKKIPWTEIQLCFKHIELALPCYILRLPLELRQQIFSYILNEYQSSYAKFYTYYSFLKVARLNRQIFEDATDVLYRKLVCDIFLSGKDVYILGRKCHSIQTGSWQRFKQLTFQLNISVDHSGRHGPILENVQLIASHLQGSNLIKLHICLDSVWFWYTRRRSVELIRNFLPSYLDPFRQLGRVRELSVALSPKMSGRSNEIELWMEDMSNDSEAMAMAMEWKRYYEEWTENLKRECLEKGVGKCFEF</sequence>
<evidence type="ECO:0000259" key="1">
    <source>
        <dbReference type="Pfam" id="PF26647"/>
    </source>
</evidence>
<gene>
    <name evidence="3" type="ORF">BDCG_02351</name>
</gene>
<accession>A0ABP2ETQ4</accession>
<dbReference type="RefSeq" id="XP_045274604.1">
    <property type="nucleotide sequence ID" value="XM_045417898.1"/>
</dbReference>
<name>A0ABP2ETQ4_AJEDR</name>
<proteinExistence type="predicted"/>
<dbReference type="InterPro" id="IPR058251">
    <property type="entry name" value="zf_Tbcl_3"/>
</dbReference>